<name>A0A388TIE0_9BACT</name>
<dbReference type="GO" id="GO:0016491">
    <property type="term" value="F:oxidoreductase activity"/>
    <property type="evidence" value="ECO:0007669"/>
    <property type="project" value="UniProtKB-KW"/>
</dbReference>
<dbReference type="PANTHER" id="PTHR48105">
    <property type="entry name" value="THIOREDOXIN REDUCTASE 1-RELATED-RELATED"/>
    <property type="match status" value="1"/>
</dbReference>
<keyword evidence="1" id="KW-0285">Flavoprotein</keyword>
<protein>
    <submittedName>
        <fullName evidence="4">Thioredoxin-disulfide reductase</fullName>
    </submittedName>
</protein>
<sequence length="323" mass="34271">MQTQAATEKQKTGEPGGLFDTLIIGGGFAGLTAAIYAGRAGLDTLVLEPQVPGGVITTSELVENWPTQISISGLDLGLLLQKQVEKIGVKIEYGIASKINKLENIFVTSLDGGRIIQSRTVIYAAGALPQRINIPGEQEFRGRGVSYCATCDGPFYKQKNVVVIGGKSTAVQEALYLSGLAKTVTVVHSGKNLQAPQALLDKAQGAPNIIFKTLCQAQAICGEGKTLTGVVLQNLLTKTTETLSCDGVFVYAGLIPNTEMLKDFVRLAEDGYIAAGEDTRTNIAGFFAAGDTRQKDLRQLVTAAADGAVAATMAERYLQEWQI</sequence>
<gene>
    <name evidence="4" type="primary">trxB</name>
    <name evidence="4" type="ORF">NO2_1071</name>
</gene>
<dbReference type="AlphaFoldDB" id="A0A388TIE0"/>
<keyword evidence="5" id="KW-1185">Reference proteome</keyword>
<dbReference type="SUPFAM" id="SSF51905">
    <property type="entry name" value="FAD/NAD(P)-binding domain"/>
    <property type="match status" value="1"/>
</dbReference>
<dbReference type="InterPro" id="IPR023753">
    <property type="entry name" value="FAD/NAD-binding_dom"/>
</dbReference>
<dbReference type="EMBL" id="BGZO01000032">
    <property type="protein sequence ID" value="GBR76538.1"/>
    <property type="molecule type" value="Genomic_DNA"/>
</dbReference>
<evidence type="ECO:0000313" key="5">
    <source>
        <dbReference type="Proteomes" id="UP000275925"/>
    </source>
</evidence>
<dbReference type="Pfam" id="PF07992">
    <property type="entry name" value="Pyr_redox_2"/>
    <property type="match status" value="1"/>
</dbReference>
<keyword evidence="2" id="KW-0560">Oxidoreductase</keyword>
<evidence type="ECO:0000313" key="4">
    <source>
        <dbReference type="EMBL" id="GBR76538.1"/>
    </source>
</evidence>
<dbReference type="InterPro" id="IPR050097">
    <property type="entry name" value="Ferredoxin-NADP_redctase_2"/>
</dbReference>
<feature type="domain" description="FAD/NAD(P)-binding" evidence="3">
    <location>
        <begin position="19"/>
        <end position="307"/>
    </location>
</feature>
<evidence type="ECO:0000256" key="2">
    <source>
        <dbReference type="ARBA" id="ARBA00023002"/>
    </source>
</evidence>
<organism evidence="4 5">
    <name type="scientific">Candidatus Termititenax persephonae</name>
    <dbReference type="NCBI Taxonomy" id="2218525"/>
    <lineage>
        <taxon>Bacteria</taxon>
        <taxon>Bacillati</taxon>
        <taxon>Candidatus Margulisiibacteriota</taxon>
        <taxon>Candidatus Termititenacia</taxon>
        <taxon>Candidatus Termititenacales</taxon>
        <taxon>Candidatus Termititenacaceae</taxon>
        <taxon>Candidatus Termititenax</taxon>
    </lineage>
</organism>
<dbReference type="PRINTS" id="PR00469">
    <property type="entry name" value="PNDRDTASEII"/>
</dbReference>
<evidence type="ECO:0000259" key="3">
    <source>
        <dbReference type="Pfam" id="PF07992"/>
    </source>
</evidence>
<comment type="caution">
    <text evidence="4">The sequence shown here is derived from an EMBL/GenBank/DDBJ whole genome shotgun (WGS) entry which is preliminary data.</text>
</comment>
<reference evidence="4 5" key="1">
    <citation type="journal article" date="2019" name="ISME J.">
        <title>Genome analyses of uncultured TG2/ZB3 bacteria in 'Margulisbacteria' specifically attached to ectosymbiotic spirochetes of protists in the termite gut.</title>
        <authorList>
            <person name="Utami Y.D."/>
            <person name="Kuwahara H."/>
            <person name="Igai K."/>
            <person name="Murakami T."/>
            <person name="Sugaya K."/>
            <person name="Morikawa T."/>
            <person name="Nagura Y."/>
            <person name="Yuki M."/>
            <person name="Deevong P."/>
            <person name="Inoue T."/>
            <person name="Kihara K."/>
            <person name="Lo N."/>
            <person name="Yamada A."/>
            <person name="Ohkuma M."/>
            <person name="Hongoh Y."/>
        </authorList>
    </citation>
    <scope>NUCLEOTIDE SEQUENCE [LARGE SCALE GENOMIC DNA]</scope>
    <source>
        <strain evidence="4">NkOx7-02</strain>
    </source>
</reference>
<dbReference type="Gene3D" id="3.50.50.60">
    <property type="entry name" value="FAD/NAD(P)-binding domain"/>
    <property type="match status" value="2"/>
</dbReference>
<dbReference type="Proteomes" id="UP000275925">
    <property type="component" value="Unassembled WGS sequence"/>
</dbReference>
<dbReference type="PRINTS" id="PR00368">
    <property type="entry name" value="FADPNR"/>
</dbReference>
<dbReference type="InterPro" id="IPR036188">
    <property type="entry name" value="FAD/NAD-bd_sf"/>
</dbReference>
<accession>A0A388TIE0</accession>
<proteinExistence type="predicted"/>
<evidence type="ECO:0000256" key="1">
    <source>
        <dbReference type="ARBA" id="ARBA00022630"/>
    </source>
</evidence>